<feature type="region of interest" description="Disordered" evidence="2">
    <location>
        <begin position="228"/>
        <end position="248"/>
    </location>
</feature>
<dbReference type="PROSITE" id="PS50296">
    <property type="entry name" value="SUI1"/>
    <property type="match status" value="1"/>
</dbReference>
<evidence type="ECO:0000313" key="5">
    <source>
        <dbReference type="Proteomes" id="UP000002009"/>
    </source>
</evidence>
<dbReference type="SUPFAM" id="SSF88697">
    <property type="entry name" value="PUA domain-like"/>
    <property type="match status" value="1"/>
</dbReference>
<dbReference type="OrthoDB" id="199771at2759"/>
<accession>C1EBV3</accession>
<dbReference type="PANTHER" id="PTHR12217">
    <property type="entry name" value="EUKARYOTIC TRANSLATION INITIATION FACTOR 2D"/>
    <property type="match status" value="1"/>
</dbReference>
<feature type="compositionally biased region" description="Acidic residues" evidence="2">
    <location>
        <begin position="228"/>
        <end position="244"/>
    </location>
</feature>
<dbReference type="eggNOG" id="KOG2522">
    <property type="taxonomic scope" value="Eukaryota"/>
</dbReference>
<dbReference type="InterPro" id="IPR001950">
    <property type="entry name" value="SUI1"/>
</dbReference>
<dbReference type="InParanoid" id="C1EBV3"/>
<dbReference type="GO" id="GO:0001731">
    <property type="term" value="P:formation of translation preinitiation complex"/>
    <property type="evidence" value="ECO:0007669"/>
    <property type="project" value="InterPro"/>
</dbReference>
<dbReference type="RefSeq" id="XP_002504221.1">
    <property type="nucleotide sequence ID" value="XM_002504175.1"/>
</dbReference>
<organism evidence="4 5">
    <name type="scientific">Micromonas commoda (strain RCC299 / NOUM17 / CCMP2709)</name>
    <name type="common">Picoplanktonic green alga</name>
    <dbReference type="NCBI Taxonomy" id="296587"/>
    <lineage>
        <taxon>Eukaryota</taxon>
        <taxon>Viridiplantae</taxon>
        <taxon>Chlorophyta</taxon>
        <taxon>Mamiellophyceae</taxon>
        <taxon>Mamiellales</taxon>
        <taxon>Mamiellaceae</taxon>
        <taxon>Micromonas</taxon>
    </lineage>
</organism>
<keyword evidence="5" id="KW-1185">Reference proteome</keyword>
<evidence type="ECO:0000256" key="2">
    <source>
        <dbReference type="SAM" id="MobiDB-lite"/>
    </source>
</evidence>
<dbReference type="InterPro" id="IPR048248">
    <property type="entry name" value="PUA_eIF2d-like"/>
</dbReference>
<dbReference type="PANTHER" id="PTHR12217:SF4">
    <property type="entry name" value="EUKARYOTIC TRANSLATION INITIATION FACTOR 2D"/>
    <property type="match status" value="1"/>
</dbReference>
<dbReference type="Pfam" id="PF25304">
    <property type="entry name" value="WHD_eIF2D"/>
    <property type="match status" value="1"/>
</dbReference>
<dbReference type="InterPro" id="IPR057429">
    <property type="entry name" value="WH_eIF2D"/>
</dbReference>
<dbReference type="Pfam" id="PF26292">
    <property type="entry name" value="PUA_elF2D"/>
    <property type="match status" value="1"/>
</dbReference>
<feature type="compositionally biased region" description="Acidic residues" evidence="2">
    <location>
        <begin position="185"/>
        <end position="207"/>
    </location>
</feature>
<dbReference type="PROSITE" id="PS50890">
    <property type="entry name" value="PUA"/>
    <property type="match status" value="1"/>
</dbReference>
<evidence type="ECO:0000259" key="3">
    <source>
        <dbReference type="PROSITE" id="PS50296"/>
    </source>
</evidence>
<protein>
    <recommendedName>
        <fullName evidence="3">SUI1 domain-containing protein</fullName>
    </recommendedName>
</protein>
<dbReference type="GeneID" id="8246393"/>
<dbReference type="Gene3D" id="3.30.780.10">
    <property type="entry name" value="SUI1-like domain"/>
    <property type="match status" value="1"/>
</dbReference>
<dbReference type="SUPFAM" id="SSF55159">
    <property type="entry name" value="eIF1-like"/>
    <property type="match status" value="1"/>
</dbReference>
<dbReference type="KEGG" id="mis:MICPUN_91574"/>
<proteinExistence type="predicted"/>
<dbReference type="STRING" id="296587.C1EBV3"/>
<dbReference type="GO" id="GO:0003743">
    <property type="term" value="F:translation initiation factor activity"/>
    <property type="evidence" value="ECO:0007669"/>
    <property type="project" value="InterPro"/>
</dbReference>
<dbReference type="CDD" id="cd11608">
    <property type="entry name" value="eIF2D_C"/>
    <property type="match status" value="1"/>
</dbReference>
<dbReference type="InterPro" id="IPR015947">
    <property type="entry name" value="PUA-like_sf"/>
</dbReference>
<evidence type="ECO:0000313" key="4">
    <source>
        <dbReference type="EMBL" id="ACO65479.1"/>
    </source>
</evidence>
<dbReference type="CDD" id="cd11610">
    <property type="entry name" value="eIF2D_N"/>
    <property type="match status" value="1"/>
</dbReference>
<feature type="region of interest" description="Disordered" evidence="2">
    <location>
        <begin position="183"/>
        <end position="216"/>
    </location>
</feature>
<dbReference type="InterPro" id="IPR039759">
    <property type="entry name" value="eIF2D_SUI1"/>
</dbReference>
<dbReference type="FunCoup" id="C1EBV3">
    <property type="interactions" value="1740"/>
</dbReference>
<dbReference type="Proteomes" id="UP000002009">
    <property type="component" value="Chromosome 9"/>
</dbReference>
<dbReference type="Gene3D" id="3.10.400.20">
    <property type="match status" value="2"/>
</dbReference>
<gene>
    <name evidence="4" type="ORF">MICPUN_91574</name>
</gene>
<dbReference type="Pfam" id="PF17832">
    <property type="entry name" value="Pre-PUA"/>
    <property type="match status" value="1"/>
</dbReference>
<dbReference type="InterPro" id="IPR041366">
    <property type="entry name" value="Pre-PUA"/>
</dbReference>
<dbReference type="AlphaFoldDB" id="C1EBV3"/>
<evidence type="ECO:0000256" key="1">
    <source>
        <dbReference type="ARBA" id="ARBA00022490"/>
    </source>
</evidence>
<feature type="domain" description="SUI1" evidence="3">
    <location>
        <begin position="496"/>
        <end position="571"/>
    </location>
</feature>
<dbReference type="Pfam" id="PF01253">
    <property type="entry name" value="SUI1"/>
    <property type="match status" value="1"/>
</dbReference>
<dbReference type="EMBL" id="CP001329">
    <property type="protein sequence ID" value="ACO65479.1"/>
    <property type="molecule type" value="Genomic_DNA"/>
</dbReference>
<sequence>MFRKPLPTTGAHKLGGSDEKKLRKQIVAAFPCAGEDDAMALVPKKAELSLQKLAAPSRTQIYVGDGQPVFYDTSGKGDLFPTVFALWRAPGMLGEPVSFGRGRLFAVVVPGNPAPIAVGEAEMSSAEVRDAGGAGGKGRFLKILTTYRDALWDYAASHASRPQLVPNEGFLEKGVVPLGSAAHDDAEDVEEDDVEDDVEVDEEVDEEASGKGVGDVNDAVAGLSIDAEAADEGADEGVDEDVDEGSGVVADQTPHQLTVAEMDALIESAVLQALSRDKTVTDKSLPMLGTAFWSRHVNPCRPAGAPPLDIKRSSHKKMSALLRHVHKMGWATCKEDKRTKETAVTAIVRSHPDLRNHVPHETAADADAGAAAAAGAVEGGKPQPLRLEEHYKPHVNLTRVLEAIDAPTDALYTGPEARELVVKYVAVKALDAGKSVTLDPQLCDALFKGVLKKGDAFPTHMSKSDVTKAWLNRFHPQTAVVRGGTRSVKKGALQPVRVESDRRGGDRRITRVTGTEAYLIDPEELARTLGSKLATACATGELEGIKNVGKREVVAQGNAVEKVARILAEWYGVPSRFIDTADKLKGKGKNK</sequence>
<keyword evidence="1" id="KW-0963">Cytoplasm</keyword>
<dbReference type="InterPro" id="IPR039757">
    <property type="entry name" value="EIF2D"/>
</dbReference>
<dbReference type="OMA" id="MFLKPYR"/>
<reference evidence="4 5" key="1">
    <citation type="journal article" date="2009" name="Science">
        <title>Green evolution and dynamic adaptations revealed by genomes of the marine picoeukaryotes Micromonas.</title>
        <authorList>
            <person name="Worden A.Z."/>
            <person name="Lee J.H."/>
            <person name="Mock T."/>
            <person name="Rouze P."/>
            <person name="Simmons M.P."/>
            <person name="Aerts A.L."/>
            <person name="Allen A.E."/>
            <person name="Cuvelier M.L."/>
            <person name="Derelle E."/>
            <person name="Everett M.V."/>
            <person name="Foulon E."/>
            <person name="Grimwood J."/>
            <person name="Gundlach H."/>
            <person name="Henrissat B."/>
            <person name="Napoli C."/>
            <person name="McDonald S.M."/>
            <person name="Parker M.S."/>
            <person name="Rombauts S."/>
            <person name="Salamov A."/>
            <person name="Von Dassow P."/>
            <person name="Badger J.H."/>
            <person name="Coutinho P.M."/>
            <person name="Demir E."/>
            <person name="Dubchak I."/>
            <person name="Gentemann C."/>
            <person name="Eikrem W."/>
            <person name="Gready J.E."/>
            <person name="John U."/>
            <person name="Lanier W."/>
            <person name="Lindquist E.A."/>
            <person name="Lucas S."/>
            <person name="Mayer K.F."/>
            <person name="Moreau H."/>
            <person name="Not F."/>
            <person name="Otillar R."/>
            <person name="Panaud O."/>
            <person name="Pangilinan J."/>
            <person name="Paulsen I."/>
            <person name="Piegu B."/>
            <person name="Poliakov A."/>
            <person name="Robbens S."/>
            <person name="Schmutz J."/>
            <person name="Toulza E."/>
            <person name="Wyss T."/>
            <person name="Zelensky A."/>
            <person name="Zhou K."/>
            <person name="Armbrust E.V."/>
            <person name="Bhattacharya D."/>
            <person name="Goodenough U.W."/>
            <person name="Van de Peer Y."/>
            <person name="Grigoriev I.V."/>
        </authorList>
    </citation>
    <scope>NUCLEOTIDE SEQUENCE [LARGE SCALE GENOMIC DNA]</scope>
    <source>
        <strain evidence="5">RCC299 / NOUM17</strain>
    </source>
</reference>
<name>C1EBV3_MICCC</name>
<dbReference type="InterPro" id="IPR036877">
    <property type="entry name" value="SUI1_dom_sf"/>
</dbReference>
<dbReference type="InterPro" id="IPR048247">
    <property type="entry name" value="eIF2D_N"/>
</dbReference>